<evidence type="ECO:0000259" key="7">
    <source>
        <dbReference type="Pfam" id="PF01432"/>
    </source>
</evidence>
<keyword evidence="2 6" id="KW-0479">Metal-binding</keyword>
<sequence length="624" mass="71321">MYTILSGHRYFKKVILFFVFIMGSFILKAQNTPVKESQISADLTRYFKSAAQEQQSRVKLLDSVREFKSDSTWSLVNLRAKLDAYQHFLVELNRHNLYRQLSAYRDNTDTLARADLRQIGRAKSLLIAFCEKRLDQPVIYNLSAQELKKFELNRYRFLIGNIKDAALHNLSEHDQALVDQLSDPVQERLTDRYDHLIDEIQADPVFKMKANLDTVGKTMLDKQQMMAASRAVRNKAFLQAYTAHEEVFGAILIDIAAQQNALAKVHGYSSAPSRIYKRRLQLDEPEVKALLAELTKHAGVLQQYQKTIAALVQQKTGLDKLHSWDLSVSLGFLPPRRDFSSARNSYLKALRPLGKEYVDHFAQLTNPKNGSLDINGGPNRVTEFTALRYPGVPTTVYMKEFDGNQRSVSVLIHEAGHAVHGQLMSTNLIVPRYASGPNFLSEAYAIFNELLLLDELQRQSKTKDEQAYYVKQFTDMLAFELFTSAEEGAFEQALYEGIAAGKILNAKDIDRIYSVVMNSYDLFFKDEPERHGEWIKKRLLFDDPIYNVTYLYSMLVACKLYKEVQRDPVNFGAHYTALLKNGFDAPADELLLKFMGFGLNRKDLIDGALQLMDDKTKELTNLSH</sequence>
<dbReference type="GO" id="GO:0006508">
    <property type="term" value="P:proteolysis"/>
    <property type="evidence" value="ECO:0007669"/>
    <property type="project" value="UniProtKB-KW"/>
</dbReference>
<dbReference type="Gene3D" id="1.10.1370.20">
    <property type="entry name" value="Oligoendopeptidase f, C-terminal domain"/>
    <property type="match status" value="1"/>
</dbReference>
<organism evidence="8 9">
    <name type="scientific">Pedobacter nutrimenti</name>
    <dbReference type="NCBI Taxonomy" id="1241337"/>
    <lineage>
        <taxon>Bacteria</taxon>
        <taxon>Pseudomonadati</taxon>
        <taxon>Bacteroidota</taxon>
        <taxon>Sphingobacteriia</taxon>
        <taxon>Sphingobacteriales</taxon>
        <taxon>Sphingobacteriaceae</taxon>
        <taxon>Pedobacter</taxon>
    </lineage>
</organism>
<dbReference type="EMBL" id="QKLU01000001">
    <property type="protein sequence ID" value="PYF77050.1"/>
    <property type="molecule type" value="Genomic_DNA"/>
</dbReference>
<comment type="cofactor">
    <cofactor evidence="6">
        <name>Zn(2+)</name>
        <dbReference type="ChEBI" id="CHEBI:29105"/>
    </cofactor>
    <text evidence="6">Binds 1 zinc ion.</text>
</comment>
<keyword evidence="1 6" id="KW-0645">Protease</keyword>
<dbReference type="GO" id="GO:0004222">
    <property type="term" value="F:metalloendopeptidase activity"/>
    <property type="evidence" value="ECO:0007669"/>
    <property type="project" value="InterPro"/>
</dbReference>
<evidence type="ECO:0000256" key="1">
    <source>
        <dbReference type="ARBA" id="ARBA00022670"/>
    </source>
</evidence>
<dbReference type="OrthoDB" id="9762795at2"/>
<dbReference type="Pfam" id="PF01432">
    <property type="entry name" value="Peptidase_M3"/>
    <property type="match status" value="2"/>
</dbReference>
<feature type="domain" description="Peptidase M3A/M3B catalytic" evidence="7">
    <location>
        <begin position="395"/>
        <end position="596"/>
    </location>
</feature>
<dbReference type="AlphaFoldDB" id="A0A318UND9"/>
<name>A0A318UND9_9SPHI</name>
<evidence type="ECO:0000256" key="3">
    <source>
        <dbReference type="ARBA" id="ARBA00022801"/>
    </source>
</evidence>
<gene>
    <name evidence="8" type="ORF">B0O44_101528</name>
</gene>
<accession>A0A318UND9</accession>
<comment type="caution">
    <text evidence="8">The sequence shown here is derived from an EMBL/GenBank/DDBJ whole genome shotgun (WGS) entry which is preliminary data.</text>
</comment>
<keyword evidence="4 6" id="KW-0862">Zinc</keyword>
<dbReference type="GO" id="GO:0046872">
    <property type="term" value="F:metal ion binding"/>
    <property type="evidence" value="ECO:0007669"/>
    <property type="project" value="UniProtKB-UniRule"/>
</dbReference>
<comment type="similarity">
    <text evidence="6">Belongs to the peptidase M3 family.</text>
</comment>
<evidence type="ECO:0000256" key="4">
    <source>
        <dbReference type="ARBA" id="ARBA00022833"/>
    </source>
</evidence>
<dbReference type="InterPro" id="IPR001567">
    <property type="entry name" value="Pept_M3A_M3B_dom"/>
</dbReference>
<dbReference type="RefSeq" id="WP_110827134.1">
    <property type="nucleotide sequence ID" value="NZ_QKLU01000001.1"/>
</dbReference>
<proteinExistence type="inferred from homology"/>
<evidence type="ECO:0000256" key="6">
    <source>
        <dbReference type="RuleBase" id="RU003435"/>
    </source>
</evidence>
<keyword evidence="3 6" id="KW-0378">Hydrolase</keyword>
<evidence type="ECO:0000256" key="5">
    <source>
        <dbReference type="ARBA" id="ARBA00023049"/>
    </source>
</evidence>
<dbReference type="SUPFAM" id="SSF55486">
    <property type="entry name" value="Metalloproteases ('zincins'), catalytic domain"/>
    <property type="match status" value="1"/>
</dbReference>
<protein>
    <submittedName>
        <fullName evidence="8">Oligoendopeptidase F</fullName>
    </submittedName>
</protein>
<evidence type="ECO:0000313" key="8">
    <source>
        <dbReference type="EMBL" id="PYF77050.1"/>
    </source>
</evidence>
<dbReference type="Proteomes" id="UP000248198">
    <property type="component" value="Unassembled WGS sequence"/>
</dbReference>
<evidence type="ECO:0000313" key="9">
    <source>
        <dbReference type="Proteomes" id="UP000248198"/>
    </source>
</evidence>
<keyword evidence="5 6" id="KW-0482">Metalloprotease</keyword>
<evidence type="ECO:0000256" key="2">
    <source>
        <dbReference type="ARBA" id="ARBA00022723"/>
    </source>
</evidence>
<reference evidence="8 9" key="1">
    <citation type="submission" date="2018-06" db="EMBL/GenBank/DDBJ databases">
        <title>Genomic Encyclopedia of Archaeal and Bacterial Type Strains, Phase II (KMG-II): from individual species to whole genera.</title>
        <authorList>
            <person name="Goeker M."/>
        </authorList>
    </citation>
    <scope>NUCLEOTIDE SEQUENCE [LARGE SCALE GENOMIC DNA]</scope>
    <source>
        <strain evidence="8 9">DSM 27372</strain>
    </source>
</reference>
<keyword evidence="9" id="KW-1185">Reference proteome</keyword>
<feature type="domain" description="Peptidase M3A/M3B catalytic" evidence="7">
    <location>
        <begin position="225"/>
        <end position="326"/>
    </location>
</feature>
<dbReference type="InterPro" id="IPR042088">
    <property type="entry name" value="OligoPept_F_C"/>
</dbReference>